<keyword evidence="2" id="KW-1133">Transmembrane helix</keyword>
<sequence>MAVEGKLQLQRYAWNSSIVVAMAVALWLLCFSSSRTRAKQNMAMSPEANTQTAEPSSPKDEYALLS</sequence>
<gene>
    <name evidence="3" type="ORF">SLEP1_g1277</name>
</gene>
<reference evidence="3 4" key="1">
    <citation type="journal article" date="2021" name="Commun. Biol.">
        <title>The genome of Shorea leprosula (Dipterocarpaceae) highlights the ecological relevance of drought in aseasonal tropical rainforests.</title>
        <authorList>
            <person name="Ng K.K.S."/>
            <person name="Kobayashi M.J."/>
            <person name="Fawcett J.A."/>
            <person name="Hatakeyama M."/>
            <person name="Paape T."/>
            <person name="Ng C.H."/>
            <person name="Ang C.C."/>
            <person name="Tnah L.H."/>
            <person name="Lee C.T."/>
            <person name="Nishiyama T."/>
            <person name="Sese J."/>
            <person name="O'Brien M.J."/>
            <person name="Copetti D."/>
            <person name="Mohd Noor M.I."/>
            <person name="Ong R.C."/>
            <person name="Putra M."/>
            <person name="Sireger I.Z."/>
            <person name="Indrioko S."/>
            <person name="Kosugi Y."/>
            <person name="Izuno A."/>
            <person name="Isagi Y."/>
            <person name="Lee S.L."/>
            <person name="Shimizu K.K."/>
        </authorList>
    </citation>
    <scope>NUCLEOTIDE SEQUENCE [LARGE SCALE GENOMIC DNA]</scope>
    <source>
        <strain evidence="3">214</strain>
    </source>
</reference>
<feature type="transmembrane region" description="Helical" evidence="2">
    <location>
        <begin position="12"/>
        <end position="32"/>
    </location>
</feature>
<keyword evidence="2" id="KW-0472">Membrane</keyword>
<organism evidence="3 4">
    <name type="scientific">Rubroshorea leprosula</name>
    <dbReference type="NCBI Taxonomy" id="152421"/>
    <lineage>
        <taxon>Eukaryota</taxon>
        <taxon>Viridiplantae</taxon>
        <taxon>Streptophyta</taxon>
        <taxon>Embryophyta</taxon>
        <taxon>Tracheophyta</taxon>
        <taxon>Spermatophyta</taxon>
        <taxon>Magnoliopsida</taxon>
        <taxon>eudicotyledons</taxon>
        <taxon>Gunneridae</taxon>
        <taxon>Pentapetalae</taxon>
        <taxon>rosids</taxon>
        <taxon>malvids</taxon>
        <taxon>Malvales</taxon>
        <taxon>Dipterocarpaceae</taxon>
        <taxon>Rubroshorea</taxon>
    </lineage>
</organism>
<evidence type="ECO:0000256" key="1">
    <source>
        <dbReference type="SAM" id="MobiDB-lite"/>
    </source>
</evidence>
<name>A0AAV5HHY7_9ROSI</name>
<feature type="region of interest" description="Disordered" evidence="1">
    <location>
        <begin position="40"/>
        <end position="66"/>
    </location>
</feature>
<protein>
    <submittedName>
        <fullName evidence="3">Uncharacterized protein</fullName>
    </submittedName>
</protein>
<accession>A0AAV5HHY7</accession>
<comment type="caution">
    <text evidence="3">The sequence shown here is derived from an EMBL/GenBank/DDBJ whole genome shotgun (WGS) entry which is preliminary data.</text>
</comment>
<keyword evidence="2" id="KW-0812">Transmembrane</keyword>
<feature type="compositionally biased region" description="Basic and acidic residues" evidence="1">
    <location>
        <begin position="57"/>
        <end position="66"/>
    </location>
</feature>
<proteinExistence type="predicted"/>
<evidence type="ECO:0000256" key="2">
    <source>
        <dbReference type="SAM" id="Phobius"/>
    </source>
</evidence>
<dbReference type="AlphaFoldDB" id="A0AAV5HHY7"/>
<dbReference type="Proteomes" id="UP001054252">
    <property type="component" value="Unassembled WGS sequence"/>
</dbReference>
<keyword evidence="4" id="KW-1185">Reference proteome</keyword>
<evidence type="ECO:0000313" key="3">
    <source>
        <dbReference type="EMBL" id="GKU86801.1"/>
    </source>
</evidence>
<dbReference type="EMBL" id="BPVZ01000001">
    <property type="protein sequence ID" value="GKU86801.1"/>
    <property type="molecule type" value="Genomic_DNA"/>
</dbReference>
<evidence type="ECO:0000313" key="4">
    <source>
        <dbReference type="Proteomes" id="UP001054252"/>
    </source>
</evidence>